<comment type="function">
    <text evidence="10">Non-catalytic component of the TSC-TBC complex, a multiprotein complex that acts as a negative regulator of the canonical mTORC1 complex, an evolutionarily conserved central nutrient sensor that stimulates anabolic reactions and macromolecule biosynthesis to promote cellular biomass generation and growth. The TSC-TBC complex acts as a GTPase-activating protein (GAP) for the small GTPase RHEB, a direct activator of the protein kinase activity of mTORC1. In absence of nutrients, the TSC-TBC complex inhibits mTORC1, thereby preventing phosphorylation of ribosomal protein S6 kinase (RPS6KB1 and RPS6KB2) and EIF4EBP1 (4E-BP1) by the mTORC1 signaling. The TSC-TBC complex is inactivated in response to nutrients, relieving inhibition of mTORC1.</text>
</comment>
<dbReference type="InterPro" id="IPR043039">
    <property type="entry name" value="TBC1D7_dom2"/>
</dbReference>
<dbReference type="GO" id="GO:0031410">
    <property type="term" value="C:cytoplasmic vesicle"/>
    <property type="evidence" value="ECO:0007669"/>
    <property type="project" value="UniProtKB-SubCell"/>
</dbReference>
<evidence type="ECO:0000256" key="10">
    <source>
        <dbReference type="ARBA" id="ARBA00046045"/>
    </source>
</evidence>
<dbReference type="EMBL" id="AJWK01016825">
    <property type="status" value="NOT_ANNOTATED_CDS"/>
    <property type="molecule type" value="Genomic_DNA"/>
</dbReference>
<dbReference type="GO" id="GO:0032007">
    <property type="term" value="P:negative regulation of TOR signaling"/>
    <property type="evidence" value="ECO:0007669"/>
    <property type="project" value="TreeGrafter"/>
</dbReference>
<reference evidence="12" key="1">
    <citation type="submission" date="2020-05" db="UniProtKB">
        <authorList>
            <consortium name="EnsemblMetazoa"/>
        </authorList>
    </citation>
    <scope>IDENTIFICATION</scope>
    <source>
        <strain evidence="12">Jacobina</strain>
    </source>
</reference>
<evidence type="ECO:0000256" key="9">
    <source>
        <dbReference type="ARBA" id="ARBA00023329"/>
    </source>
</evidence>
<evidence type="ECO:0000256" key="3">
    <source>
        <dbReference type="ARBA" id="ARBA00004656"/>
    </source>
</evidence>
<keyword evidence="5" id="KW-0343">GTPase activation</keyword>
<dbReference type="GO" id="GO:0005829">
    <property type="term" value="C:cytosol"/>
    <property type="evidence" value="ECO:0007669"/>
    <property type="project" value="UniProtKB-SubCell"/>
</dbReference>
<evidence type="ECO:0000256" key="7">
    <source>
        <dbReference type="ARBA" id="ARBA00023136"/>
    </source>
</evidence>
<evidence type="ECO:0000256" key="2">
    <source>
        <dbReference type="ARBA" id="ARBA00004541"/>
    </source>
</evidence>
<evidence type="ECO:0000256" key="8">
    <source>
        <dbReference type="ARBA" id="ARBA00023228"/>
    </source>
</evidence>
<feature type="domain" description="Rab-GAP TBC" evidence="11">
    <location>
        <begin position="49"/>
        <end position="228"/>
    </location>
</feature>
<evidence type="ECO:0000313" key="13">
    <source>
        <dbReference type="Proteomes" id="UP000092461"/>
    </source>
</evidence>
<dbReference type="AlphaFoldDB" id="A0A1B0CL08"/>
<dbReference type="InterPro" id="IPR039842">
    <property type="entry name" value="TBC1D7"/>
</dbReference>
<organism evidence="12 13">
    <name type="scientific">Lutzomyia longipalpis</name>
    <name type="common">Sand fly</name>
    <dbReference type="NCBI Taxonomy" id="7200"/>
    <lineage>
        <taxon>Eukaryota</taxon>
        <taxon>Metazoa</taxon>
        <taxon>Ecdysozoa</taxon>
        <taxon>Arthropoda</taxon>
        <taxon>Hexapoda</taxon>
        <taxon>Insecta</taxon>
        <taxon>Pterygota</taxon>
        <taxon>Neoptera</taxon>
        <taxon>Endopterygota</taxon>
        <taxon>Diptera</taxon>
        <taxon>Nematocera</taxon>
        <taxon>Psychodoidea</taxon>
        <taxon>Psychodidae</taxon>
        <taxon>Lutzomyia</taxon>
        <taxon>Lutzomyia</taxon>
    </lineage>
</organism>
<dbReference type="PANTHER" id="PTHR13530:SF3">
    <property type="entry name" value="TBC1 DOMAIN FAMILY MEMBER 7"/>
    <property type="match status" value="1"/>
</dbReference>
<evidence type="ECO:0000313" key="12">
    <source>
        <dbReference type="EnsemblMetazoa" id="LLOJ005295-PA"/>
    </source>
</evidence>
<sequence>MTTDERNFRSVYYEKVGCRGVGETNKLENLLKEKLVDQGKLKQFCIRFAVPVRHRSLLWCSLLNIHPMYTNNLQYVMIQRKAVYTDLLRALKIMKLIDEVKMPKSRILYAMWLLETKRLPLGCNISTSEHNFIAISETLLQLFDNEVEIYWMAKKIYQITEDIEKDLPKLTTLTNSLLEKNNQDLYRHMETNNLLQKLPLNRWYVTCFAGVLNESALARVWDKIIGGSYQILAFVLFKMLSKVDRCIFKCKDIDALLECIDKLNAKNEKELSDVIVSKSIEMWQSSEFFYKSS</sequence>
<evidence type="ECO:0000259" key="11">
    <source>
        <dbReference type="PROSITE" id="PS50086"/>
    </source>
</evidence>
<dbReference type="InterPro" id="IPR000195">
    <property type="entry name" value="Rab-GAP-TBC_dom"/>
</dbReference>
<evidence type="ECO:0000256" key="5">
    <source>
        <dbReference type="ARBA" id="ARBA00022468"/>
    </source>
</evidence>
<dbReference type="Proteomes" id="UP000092461">
    <property type="component" value="Unassembled WGS sequence"/>
</dbReference>
<dbReference type="VEuPathDB" id="VectorBase:LLOJ005295"/>
<evidence type="ECO:0000256" key="6">
    <source>
        <dbReference type="ARBA" id="ARBA00022490"/>
    </source>
</evidence>
<evidence type="ECO:0000256" key="1">
    <source>
        <dbReference type="ARBA" id="ARBA00004514"/>
    </source>
</evidence>
<dbReference type="Gene3D" id="1.10.10.750">
    <property type="entry name" value="Ypt/Rab-GAP domain of gyp1p, domain 1"/>
    <property type="match status" value="1"/>
</dbReference>
<keyword evidence="6" id="KW-0963">Cytoplasm</keyword>
<keyword evidence="13" id="KW-1185">Reference proteome</keyword>
<protein>
    <recommendedName>
        <fullName evidence="4">TBC1 domain family member 7</fullName>
    </recommendedName>
</protein>
<dbReference type="InterPro" id="IPR035969">
    <property type="entry name" value="Rab-GAP_TBC_sf"/>
</dbReference>
<name>A0A1B0CL08_LUTLO</name>
<dbReference type="VEuPathDB" id="VectorBase:LLONM1_001544"/>
<dbReference type="PROSITE" id="PS50086">
    <property type="entry name" value="TBC_RABGAP"/>
    <property type="match status" value="1"/>
</dbReference>
<dbReference type="SUPFAM" id="SSF47923">
    <property type="entry name" value="Ypt/Rab-GAP domain of gyp1p"/>
    <property type="match status" value="2"/>
</dbReference>
<comment type="subcellular location">
    <subcellularLocation>
        <location evidence="1">Cytoplasm</location>
        <location evidence="1">Cytosol</location>
    </subcellularLocation>
    <subcellularLocation>
        <location evidence="2">Cytoplasmic vesicle</location>
    </subcellularLocation>
    <subcellularLocation>
        <location evidence="3">Lysosome membrane</location>
    </subcellularLocation>
</comment>
<dbReference type="GO" id="GO:0005765">
    <property type="term" value="C:lysosomal membrane"/>
    <property type="evidence" value="ECO:0007669"/>
    <property type="project" value="UniProtKB-SubCell"/>
</dbReference>
<keyword evidence="8" id="KW-0458">Lysosome</keyword>
<dbReference type="GO" id="GO:0005096">
    <property type="term" value="F:GTPase activator activity"/>
    <property type="evidence" value="ECO:0007669"/>
    <property type="project" value="UniProtKB-KW"/>
</dbReference>
<dbReference type="PANTHER" id="PTHR13530">
    <property type="entry name" value="TBC1 DOMAIN FAMILY MEMBER 7"/>
    <property type="match status" value="1"/>
</dbReference>
<proteinExistence type="predicted"/>
<evidence type="ECO:0000256" key="4">
    <source>
        <dbReference type="ARBA" id="ARBA00015455"/>
    </source>
</evidence>
<dbReference type="EnsemblMetazoa" id="LLOJ005295-RA">
    <property type="protein sequence ID" value="LLOJ005295-PA"/>
    <property type="gene ID" value="LLOJ005295"/>
</dbReference>
<keyword evidence="7" id="KW-0472">Membrane</keyword>
<keyword evidence="9" id="KW-0968">Cytoplasmic vesicle</keyword>
<dbReference type="Gene3D" id="1.10.8.680">
    <property type="entry name" value="Ypt/Rab-GAP domain of gyp1p, domain 2"/>
    <property type="match status" value="1"/>
</dbReference>
<dbReference type="Gene3D" id="1.10.472.80">
    <property type="entry name" value="Ypt/Rab-GAP domain of gyp1p, domain 3"/>
    <property type="match status" value="1"/>
</dbReference>
<dbReference type="Pfam" id="PF00566">
    <property type="entry name" value="RabGAP-TBC"/>
    <property type="match status" value="1"/>
</dbReference>
<accession>A0A1B0CL08</accession>